<name>A0A5B7DIH0_PORTR</name>
<proteinExistence type="predicted"/>
<comment type="caution">
    <text evidence="1">The sequence shown here is derived from an EMBL/GenBank/DDBJ whole genome shotgun (WGS) entry which is preliminary data.</text>
</comment>
<evidence type="ECO:0000313" key="2">
    <source>
        <dbReference type="Proteomes" id="UP000324222"/>
    </source>
</evidence>
<organism evidence="1 2">
    <name type="scientific">Portunus trituberculatus</name>
    <name type="common">Swimming crab</name>
    <name type="synonym">Neptunus trituberculatus</name>
    <dbReference type="NCBI Taxonomy" id="210409"/>
    <lineage>
        <taxon>Eukaryota</taxon>
        <taxon>Metazoa</taxon>
        <taxon>Ecdysozoa</taxon>
        <taxon>Arthropoda</taxon>
        <taxon>Crustacea</taxon>
        <taxon>Multicrustacea</taxon>
        <taxon>Malacostraca</taxon>
        <taxon>Eumalacostraca</taxon>
        <taxon>Eucarida</taxon>
        <taxon>Decapoda</taxon>
        <taxon>Pleocyemata</taxon>
        <taxon>Brachyura</taxon>
        <taxon>Eubrachyura</taxon>
        <taxon>Portunoidea</taxon>
        <taxon>Portunidae</taxon>
        <taxon>Portuninae</taxon>
        <taxon>Portunus</taxon>
    </lineage>
</organism>
<dbReference type="AlphaFoldDB" id="A0A5B7DIH0"/>
<dbReference type="EMBL" id="VSRR010000951">
    <property type="protein sequence ID" value="MPC21198.1"/>
    <property type="molecule type" value="Genomic_DNA"/>
</dbReference>
<accession>A0A5B7DIH0</accession>
<dbReference type="Proteomes" id="UP000324222">
    <property type="component" value="Unassembled WGS sequence"/>
</dbReference>
<gene>
    <name evidence="1" type="ORF">E2C01_014175</name>
</gene>
<sequence>MLEHVFYFYTGLEGKLKQILFGLRVLGVRVSWSGGSAHHGITSRPFKLSAAYRRQCHFITTFLTRLFSLTAYSPEAGRLVRAETHSFESPVRQRMKCFVGQTFVVRLFHIVACQCFFLCNTDQACGSVRQQVLYTDCFTVAPLMVMMMMMMI</sequence>
<evidence type="ECO:0000313" key="1">
    <source>
        <dbReference type="EMBL" id="MPC21198.1"/>
    </source>
</evidence>
<reference evidence="1 2" key="1">
    <citation type="submission" date="2019-05" db="EMBL/GenBank/DDBJ databases">
        <title>Another draft genome of Portunus trituberculatus and its Hox gene families provides insights of decapod evolution.</title>
        <authorList>
            <person name="Jeong J.-H."/>
            <person name="Song I."/>
            <person name="Kim S."/>
            <person name="Choi T."/>
            <person name="Kim D."/>
            <person name="Ryu S."/>
            <person name="Kim W."/>
        </authorList>
    </citation>
    <scope>NUCLEOTIDE SEQUENCE [LARGE SCALE GENOMIC DNA]</scope>
    <source>
        <tissue evidence="1">Muscle</tissue>
    </source>
</reference>
<keyword evidence="2" id="KW-1185">Reference proteome</keyword>
<protein>
    <submittedName>
        <fullName evidence="1">Uncharacterized protein</fullName>
    </submittedName>
</protein>